<dbReference type="InterPro" id="IPR027417">
    <property type="entry name" value="P-loop_NTPase"/>
</dbReference>
<protein>
    <submittedName>
        <fullName evidence="2">Phage terminase, large subunit, PBSX family</fullName>
    </submittedName>
</protein>
<dbReference type="STRING" id="865938.Weevi_0254"/>
<dbReference type="RefSeq" id="WP_013597368.1">
    <property type="nucleotide sequence ID" value="NC_015144.1"/>
</dbReference>
<name>F0NXR9_WEEVC</name>
<evidence type="ECO:0000313" key="2">
    <source>
        <dbReference type="EMBL" id="ADX66976.1"/>
    </source>
</evidence>
<organism evidence="2 3">
    <name type="scientific">Weeksella virosa (strain ATCC 43766 / DSM 16922 / JCM 21250 / CCUG 30538 / CDC 9751 / IAM 14551 / NBRC 16016 / NCTC 11634 / CL345/78)</name>
    <dbReference type="NCBI Taxonomy" id="865938"/>
    <lineage>
        <taxon>Bacteria</taxon>
        <taxon>Pseudomonadati</taxon>
        <taxon>Bacteroidota</taxon>
        <taxon>Flavobacteriia</taxon>
        <taxon>Flavobacteriales</taxon>
        <taxon>Weeksellaceae</taxon>
        <taxon>Weeksella</taxon>
    </lineage>
</organism>
<keyword evidence="3" id="KW-1185">Reference proteome</keyword>
<dbReference type="InterPro" id="IPR052380">
    <property type="entry name" value="Viral_DNA_packaging_terminase"/>
</dbReference>
<dbReference type="PANTHER" id="PTHR39184:SF1">
    <property type="entry name" value="PBSX PHAGE TERMINASE LARGE SUBUNIT"/>
    <property type="match status" value="1"/>
</dbReference>
<dbReference type="AlphaFoldDB" id="F0NXR9"/>
<feature type="domain" description="Phage terminase large subunit N-terminal" evidence="1">
    <location>
        <begin position="26"/>
        <end position="224"/>
    </location>
</feature>
<dbReference type="OrthoDB" id="924847at2"/>
<dbReference type="InterPro" id="IPR006437">
    <property type="entry name" value="Phage_terminase_lsu"/>
</dbReference>
<sequence>MRALLHEDNINPVYIPFFQTTKRYVNLRGGAGSSKSYTTAQKLLSILLNPYGHKEKVLALRKVGTTLRHSVFALFKEIIHAYNLDVQYKSSTMSFHAPNGNEIILAGLDDSEKIKSVAGITKIWLEEATEFTEEDFDQLDLRIRGHVDSFYQIILTFNPIHERHWIKRKFWDTPEEGGEYDPEMMFNLVTTYRDNKFLDEQYKQKLEKLINSNINLYRVYVKGEWGIEQNDNMWLYAFSNEKHVKPSIPFLPTYDVYLSFDFNKDPLTCLAFQMSPNKGDHHSFIHVIKEFGGKKSLEDLCTEIKMYFPGSILYVTGDSSGNTEGVVGYQSIHDSAYTLIRSYLDIQPKQLQPITSNLHFENSRLLMNQMFAHYPNLFISAEGCPNFINDCVIATIDEKSHKPHTLKKDRDLYKMDYFDGGRYFFQRYFHDFAKTNYFNIKGKIPA</sequence>
<accession>F0NXR9</accession>
<evidence type="ECO:0000259" key="1">
    <source>
        <dbReference type="Pfam" id="PF04466"/>
    </source>
</evidence>
<dbReference type="Pfam" id="PF04466">
    <property type="entry name" value="Terminase_3"/>
    <property type="match status" value="1"/>
</dbReference>
<dbReference type="KEGG" id="wvi:Weevi_0254"/>
<reference evidence="2 3" key="1">
    <citation type="journal article" date="2011" name="Stand. Genomic Sci.">
        <title>Complete genome sequence of Weeksella virosa type strain (9751).</title>
        <authorList>
            <person name="Lang E."/>
            <person name="Teshima H."/>
            <person name="Lucas S."/>
            <person name="Lapidus A."/>
            <person name="Hammon N."/>
            <person name="Deshpande S."/>
            <person name="Nolan M."/>
            <person name="Cheng J.F."/>
            <person name="Pitluck S."/>
            <person name="Liolios K."/>
            <person name="Pagani I."/>
            <person name="Mikhailova N."/>
            <person name="Ivanova N."/>
            <person name="Mavromatis K."/>
            <person name="Pati A."/>
            <person name="Tapia R."/>
            <person name="Han C."/>
            <person name="Goodwin L."/>
            <person name="Chen A."/>
            <person name="Palaniappan K."/>
            <person name="Land M."/>
            <person name="Hauser L."/>
            <person name="Chang Y.J."/>
            <person name="Jeffries C.D."/>
            <person name="Brambilla E.M."/>
            <person name="Kopitz M."/>
            <person name="Rohde M."/>
            <person name="Goker M."/>
            <person name="Tindall B.J."/>
            <person name="Detter J.C."/>
            <person name="Woyke T."/>
            <person name="Bristow J."/>
            <person name="Eisen J.A."/>
            <person name="Markowitz V."/>
            <person name="Hugenholtz P."/>
            <person name="Klenk H.P."/>
            <person name="Kyrpides N.C."/>
        </authorList>
    </citation>
    <scope>NUCLEOTIDE SEQUENCE [LARGE SCALE GENOMIC DNA]</scope>
    <source>
        <strain evidence="3">ATCC 43766 / DSM 16922 / JCM 21250 / NBRC 16016 / NCTC 11634 / CL345/78</strain>
    </source>
</reference>
<dbReference type="Gene3D" id="3.40.50.300">
    <property type="entry name" value="P-loop containing nucleotide triphosphate hydrolases"/>
    <property type="match status" value="1"/>
</dbReference>
<dbReference type="EMBL" id="CP002455">
    <property type="protein sequence ID" value="ADX66976.1"/>
    <property type="molecule type" value="Genomic_DNA"/>
</dbReference>
<dbReference type="InterPro" id="IPR035412">
    <property type="entry name" value="Terminase_L_N"/>
</dbReference>
<dbReference type="NCBIfam" id="TIGR01547">
    <property type="entry name" value="phage_term_2"/>
    <property type="match status" value="1"/>
</dbReference>
<dbReference type="PANTHER" id="PTHR39184">
    <property type="match status" value="1"/>
</dbReference>
<reference evidence="3" key="2">
    <citation type="journal article" date="2011" name="Stand. Genomic Sci.">
        <title>Complete genome sequence of Weeksella virosa type strain (9751T).</title>
        <authorList>
            <person name="Lang E."/>
            <person name="Teshima H."/>
            <person name="Lucas S."/>
            <person name="Lapidus A."/>
            <person name="Hammon N."/>
            <person name="Deshpande S."/>
            <person name="Nolan M."/>
            <person name="Cheng J."/>
            <person name="Pitluck S."/>
            <person name="Liolios K."/>
            <person name="Pagani I."/>
            <person name="Mikhailova N."/>
            <person name="Ivanova N."/>
            <person name="Mavromatis K."/>
            <person name="Pati A."/>
            <person name="Tapia R."/>
            <person name="Han C."/>
            <person name="Goodwin L."/>
            <person name="Chen A."/>
            <person name="Palaniappan K."/>
            <person name="Land M."/>
            <person name="Hauser L."/>
            <person name="Chang Y."/>
            <person name="Jeffries C."/>
            <person name="Brambilla E."/>
            <person name="Kopitz M."/>
            <person name="Rohde M."/>
            <person name="Goker M."/>
            <person name="Tindall B."/>
            <person name="Detter J."/>
            <person name="Woyke T."/>
            <person name="Bristow J."/>
            <person name="Eisen J."/>
            <person name="Markowitz V."/>
            <person name="Hugenholtz P."/>
            <person name="Klenk H."/>
            <person name="Kyrpides N."/>
        </authorList>
    </citation>
    <scope>NUCLEOTIDE SEQUENCE [LARGE SCALE GENOMIC DNA]</scope>
    <source>
        <strain evidence="3">ATCC 43766 / DSM 16922 / JCM 21250 / NBRC 16016 / NCTC 11634 / CL345/78</strain>
    </source>
</reference>
<evidence type="ECO:0000313" key="3">
    <source>
        <dbReference type="Proteomes" id="UP000008641"/>
    </source>
</evidence>
<dbReference type="eggNOG" id="COG1783">
    <property type="taxonomic scope" value="Bacteria"/>
</dbReference>
<dbReference type="HOGENOM" id="CLU_613862_0_0_10"/>
<gene>
    <name evidence="2" type="ordered locus">Weevi_0254</name>
</gene>
<dbReference type="Proteomes" id="UP000008641">
    <property type="component" value="Chromosome"/>
</dbReference>
<proteinExistence type="predicted"/>